<comment type="subcellular location">
    <subcellularLocation>
        <location evidence="1">Cell membrane</location>
        <topology evidence="1">Multi-pass membrane protein</topology>
    </subcellularLocation>
</comment>
<dbReference type="STRING" id="1168289.GCA_000259075_01537"/>
<evidence type="ECO:0000256" key="1">
    <source>
        <dbReference type="ARBA" id="ARBA00004651"/>
    </source>
</evidence>
<dbReference type="EMBL" id="QPIZ01000009">
    <property type="protein sequence ID" value="RCW36054.1"/>
    <property type="molecule type" value="Genomic_DNA"/>
</dbReference>
<dbReference type="PANTHER" id="PTHR30294">
    <property type="entry name" value="MEMBRANE COMPONENT OF ABC TRANSPORTER YHHJ-RELATED"/>
    <property type="match status" value="1"/>
</dbReference>
<keyword evidence="9" id="KW-1185">Reference proteome</keyword>
<feature type="transmembrane region" description="Helical" evidence="6">
    <location>
        <begin position="315"/>
        <end position="337"/>
    </location>
</feature>
<dbReference type="GO" id="GO:0005886">
    <property type="term" value="C:plasma membrane"/>
    <property type="evidence" value="ECO:0007669"/>
    <property type="project" value="UniProtKB-SubCell"/>
</dbReference>
<organism evidence="8 9">
    <name type="scientific">Marinilabilia salmonicolor</name>
    <dbReference type="NCBI Taxonomy" id="989"/>
    <lineage>
        <taxon>Bacteria</taxon>
        <taxon>Pseudomonadati</taxon>
        <taxon>Bacteroidota</taxon>
        <taxon>Bacteroidia</taxon>
        <taxon>Marinilabiliales</taxon>
        <taxon>Marinilabiliaceae</taxon>
        <taxon>Marinilabilia</taxon>
    </lineage>
</organism>
<reference evidence="8 9" key="1">
    <citation type="submission" date="2018-07" db="EMBL/GenBank/DDBJ databases">
        <title>Freshwater and sediment microbial communities from various areas in North America, analyzing microbe dynamics in response to fracking.</title>
        <authorList>
            <person name="Lamendella R."/>
        </authorList>
    </citation>
    <scope>NUCLEOTIDE SEQUENCE [LARGE SCALE GENOMIC DNA]</scope>
    <source>
        <strain evidence="8 9">160A</strain>
    </source>
</reference>
<keyword evidence="5 6" id="KW-0472">Membrane</keyword>
<dbReference type="GO" id="GO:0140359">
    <property type="term" value="F:ABC-type transporter activity"/>
    <property type="evidence" value="ECO:0007669"/>
    <property type="project" value="InterPro"/>
</dbReference>
<dbReference type="OrthoDB" id="9768837at2"/>
<dbReference type="AlphaFoldDB" id="A0A2T0XT26"/>
<gene>
    <name evidence="8" type="ORF">DFO77_10918</name>
</gene>
<accession>A0A2T0XT26</accession>
<evidence type="ECO:0000259" key="7">
    <source>
        <dbReference type="Pfam" id="PF12698"/>
    </source>
</evidence>
<dbReference type="Pfam" id="PF12698">
    <property type="entry name" value="ABC2_membrane_3"/>
    <property type="match status" value="1"/>
</dbReference>
<keyword evidence="4 6" id="KW-1133">Transmembrane helix</keyword>
<evidence type="ECO:0000256" key="3">
    <source>
        <dbReference type="ARBA" id="ARBA00022692"/>
    </source>
</evidence>
<comment type="caution">
    <text evidence="8">The sequence shown here is derived from an EMBL/GenBank/DDBJ whole genome shotgun (WGS) entry which is preliminary data.</text>
</comment>
<evidence type="ECO:0000256" key="6">
    <source>
        <dbReference type="SAM" id="Phobius"/>
    </source>
</evidence>
<feature type="domain" description="ABC-2 type transporter transmembrane" evidence="7">
    <location>
        <begin position="19"/>
        <end position="421"/>
    </location>
</feature>
<feature type="transmembrane region" description="Helical" evidence="6">
    <location>
        <begin position="180"/>
        <end position="201"/>
    </location>
</feature>
<name>A0A2T0XT26_9BACT</name>
<sequence>MSKISLIIEREYLSRVRKKSFIIMSILGPVLFAAMMVVPAWLASMEDDEVKTIAVIDHTNLYSGQIENTELLKFDFLDEGSEEEVRTNFKESGYYAYLVIQDNLLENPEAIRLYSDAQITMDAKGYVQRSLRDHLKNQKLQTYEMEGLESILSEINQINIEIPTVKIGEDGSEKQSSAELTMFVSMAFAFLSYMFIFIYGTQVMRGVMEEKTSRIVEVIVSSVKPFQLMMGKILGIAMVALTQILLWVVLTILIVTGVKAAFFPDSEMPSGTQAQIEMMQDQNPEAAEQIASMEDGFNFNKILEMVNSLEPLKTLLLFIFYFFGGYLLYSALFAAVGGAIDHESDQQQFMLPVTIPIIISLYVAMMTFRNPGSDVAFWFSMIPFTSPIVMMARIPFDVPLWELLLSMALLIGGFIATTWFAGKIYRVGILMYGKKVDYKELWKWFRYSGD</sequence>
<evidence type="ECO:0000256" key="5">
    <source>
        <dbReference type="ARBA" id="ARBA00023136"/>
    </source>
</evidence>
<dbReference type="InterPro" id="IPR051449">
    <property type="entry name" value="ABC-2_transporter_component"/>
</dbReference>
<keyword evidence="3 6" id="KW-0812">Transmembrane</keyword>
<evidence type="ECO:0000256" key="4">
    <source>
        <dbReference type="ARBA" id="ARBA00022989"/>
    </source>
</evidence>
<feature type="transmembrane region" description="Helical" evidence="6">
    <location>
        <begin position="403"/>
        <end position="422"/>
    </location>
</feature>
<protein>
    <submittedName>
        <fullName evidence="8">ABC-2 type transport system permease protein</fullName>
    </submittedName>
</protein>
<dbReference type="Proteomes" id="UP000252733">
    <property type="component" value="Unassembled WGS sequence"/>
</dbReference>
<proteinExistence type="predicted"/>
<dbReference type="Gene3D" id="3.40.190.10">
    <property type="entry name" value="Periplasmic binding protein-like II"/>
    <property type="match status" value="1"/>
</dbReference>
<evidence type="ECO:0000313" key="8">
    <source>
        <dbReference type="EMBL" id="RCW36054.1"/>
    </source>
</evidence>
<dbReference type="PANTHER" id="PTHR30294:SF29">
    <property type="entry name" value="MULTIDRUG ABC TRANSPORTER PERMEASE YBHS-RELATED"/>
    <property type="match status" value="1"/>
</dbReference>
<feature type="transmembrane region" description="Helical" evidence="6">
    <location>
        <begin position="349"/>
        <end position="369"/>
    </location>
</feature>
<evidence type="ECO:0000256" key="2">
    <source>
        <dbReference type="ARBA" id="ARBA00022475"/>
    </source>
</evidence>
<keyword evidence="2" id="KW-1003">Cell membrane</keyword>
<dbReference type="InterPro" id="IPR013525">
    <property type="entry name" value="ABC2_TM"/>
</dbReference>
<evidence type="ECO:0000313" key="9">
    <source>
        <dbReference type="Proteomes" id="UP000252733"/>
    </source>
</evidence>
<feature type="transmembrane region" description="Helical" evidence="6">
    <location>
        <begin position="21"/>
        <end position="42"/>
    </location>
</feature>
<dbReference type="SUPFAM" id="SSF53850">
    <property type="entry name" value="Periplasmic binding protein-like II"/>
    <property type="match status" value="1"/>
</dbReference>
<dbReference type="RefSeq" id="WP_106151404.1">
    <property type="nucleotide sequence ID" value="NZ_PVTS01000001.1"/>
</dbReference>
<feature type="transmembrane region" description="Helical" evidence="6">
    <location>
        <begin position="233"/>
        <end position="258"/>
    </location>
</feature>